<dbReference type="EMBL" id="QMRA01000036">
    <property type="protein sequence ID" value="RLE54064.1"/>
    <property type="molecule type" value="Genomic_DNA"/>
</dbReference>
<evidence type="ECO:0000313" key="2">
    <source>
        <dbReference type="Proteomes" id="UP000269499"/>
    </source>
</evidence>
<gene>
    <name evidence="1" type="ORF">DRJ26_02370</name>
</gene>
<dbReference type="GO" id="GO:0047661">
    <property type="term" value="F:amino-acid racemase activity"/>
    <property type="evidence" value="ECO:0007669"/>
    <property type="project" value="InterPro"/>
</dbReference>
<comment type="caution">
    <text evidence="1">The sequence shown here is derived from an EMBL/GenBank/DDBJ whole genome shotgun (WGS) entry which is preliminary data.</text>
</comment>
<dbReference type="Proteomes" id="UP000269499">
    <property type="component" value="Unassembled WGS sequence"/>
</dbReference>
<dbReference type="AlphaFoldDB" id="A0A497F341"/>
<dbReference type="Gene3D" id="3.40.50.1860">
    <property type="match status" value="2"/>
</dbReference>
<proteinExistence type="predicted"/>
<protein>
    <submittedName>
        <fullName evidence="1">Hydantoin racemase</fullName>
    </submittedName>
</protein>
<sequence>MKSKIKVGLIRVITLQDEELLKLHGRIIEENFPYMKVISRCIPNQPFGIYDDKTEQEAIPKIVALGLEMAKNDIKALIISCAADPGVEDLRSKLKIPVIGAGSASAHLALGIADRIGVITISMEVPKVIEDILVDKLIAKATPKNVKTTLDLMKKENEKYILEAALQLKRKECNAIILACTGFSTIRISSKISRKTGVTVIDPVIAAGLFAWYSTLIA</sequence>
<dbReference type="InterPro" id="IPR001920">
    <property type="entry name" value="Asp/Glu_race"/>
</dbReference>
<evidence type="ECO:0000313" key="1">
    <source>
        <dbReference type="EMBL" id="RLE54064.1"/>
    </source>
</evidence>
<dbReference type="InterPro" id="IPR015942">
    <property type="entry name" value="Asp/Glu/hydantoin_racemase"/>
</dbReference>
<organism evidence="1 2">
    <name type="scientific">Thermoproteota archaeon</name>
    <dbReference type="NCBI Taxonomy" id="2056631"/>
    <lineage>
        <taxon>Archaea</taxon>
        <taxon>Thermoproteota</taxon>
    </lineage>
</organism>
<reference evidence="1 2" key="1">
    <citation type="submission" date="2018-06" db="EMBL/GenBank/DDBJ databases">
        <title>Extensive metabolic versatility and redundancy in microbially diverse, dynamic hydrothermal sediments.</title>
        <authorList>
            <person name="Dombrowski N."/>
            <person name="Teske A."/>
            <person name="Baker B.J."/>
        </authorList>
    </citation>
    <scope>NUCLEOTIDE SEQUENCE [LARGE SCALE GENOMIC DNA]</scope>
    <source>
        <strain evidence="1">B20_G2</strain>
    </source>
</reference>
<name>A0A497F341_9CREN</name>
<accession>A0A497F341</accession>
<dbReference type="Pfam" id="PF01177">
    <property type="entry name" value="Asp_Glu_race"/>
    <property type="match status" value="1"/>
</dbReference>